<keyword evidence="2" id="KW-1185">Reference proteome</keyword>
<dbReference type="OrthoDB" id="3001100at2759"/>
<dbReference type="EMBL" id="JAGFBS010000011">
    <property type="protein sequence ID" value="KAG6376660.1"/>
    <property type="molecule type" value="Genomic_DNA"/>
</dbReference>
<accession>A0A8I2YQL4</accession>
<dbReference type="AlphaFoldDB" id="A0A8I2YQL4"/>
<sequence>MSYCDAMEYTCGLQHFVAEIQAFLIWGNKILGHSLMDHKPVYQYFHGIYVTCSTNFKSLPFLGVPVFYPTALTSSQLPPSCSHH</sequence>
<organism evidence="1 2">
    <name type="scientific">Boletus reticuloceps</name>
    <dbReference type="NCBI Taxonomy" id="495285"/>
    <lineage>
        <taxon>Eukaryota</taxon>
        <taxon>Fungi</taxon>
        <taxon>Dikarya</taxon>
        <taxon>Basidiomycota</taxon>
        <taxon>Agaricomycotina</taxon>
        <taxon>Agaricomycetes</taxon>
        <taxon>Agaricomycetidae</taxon>
        <taxon>Boletales</taxon>
        <taxon>Boletineae</taxon>
        <taxon>Boletaceae</taxon>
        <taxon>Boletoideae</taxon>
        <taxon>Boletus</taxon>
    </lineage>
</organism>
<dbReference type="Proteomes" id="UP000683000">
    <property type="component" value="Unassembled WGS sequence"/>
</dbReference>
<comment type="caution">
    <text evidence="1">The sequence shown here is derived from an EMBL/GenBank/DDBJ whole genome shotgun (WGS) entry which is preliminary data.</text>
</comment>
<protein>
    <submittedName>
        <fullName evidence="1">Uncharacterized protein</fullName>
    </submittedName>
</protein>
<name>A0A8I2YQL4_9AGAM</name>
<proteinExistence type="predicted"/>
<reference evidence="1" key="1">
    <citation type="submission" date="2021-03" db="EMBL/GenBank/DDBJ databases">
        <title>Evolutionary innovations through gain and loss of genes in the ectomycorrhizal Boletales.</title>
        <authorList>
            <person name="Wu G."/>
            <person name="Miyauchi S."/>
            <person name="Morin E."/>
            <person name="Yang Z.-L."/>
            <person name="Xu J."/>
            <person name="Martin F.M."/>
        </authorList>
    </citation>
    <scope>NUCLEOTIDE SEQUENCE</scope>
    <source>
        <strain evidence="1">BR01</strain>
    </source>
</reference>
<evidence type="ECO:0000313" key="2">
    <source>
        <dbReference type="Proteomes" id="UP000683000"/>
    </source>
</evidence>
<evidence type="ECO:0000313" key="1">
    <source>
        <dbReference type="EMBL" id="KAG6376660.1"/>
    </source>
</evidence>
<gene>
    <name evidence="1" type="ORF">JVT61DRAFT_1654</name>
</gene>